<accession>X1VFT2</accession>
<proteinExistence type="predicted"/>
<dbReference type="SUPFAM" id="SSF52821">
    <property type="entry name" value="Rhodanese/Cell cycle control phosphatase"/>
    <property type="match status" value="1"/>
</dbReference>
<organism evidence="1">
    <name type="scientific">marine sediment metagenome</name>
    <dbReference type="NCBI Taxonomy" id="412755"/>
    <lineage>
        <taxon>unclassified sequences</taxon>
        <taxon>metagenomes</taxon>
        <taxon>ecological metagenomes</taxon>
    </lineage>
</organism>
<protein>
    <recommendedName>
        <fullName evidence="2">Rhodanese domain-containing protein</fullName>
    </recommendedName>
</protein>
<name>X1VFT2_9ZZZZ</name>
<dbReference type="Gene3D" id="3.40.250.10">
    <property type="entry name" value="Rhodanese-like domain"/>
    <property type="match status" value="1"/>
</dbReference>
<dbReference type="EMBL" id="BARW01027156">
    <property type="protein sequence ID" value="GAJ13331.1"/>
    <property type="molecule type" value="Genomic_DNA"/>
</dbReference>
<sequence length="34" mass="4000">MLPTQVKNIRPQEAKQLLEQGVLFVDVREVEEFD</sequence>
<comment type="caution">
    <text evidence="1">The sequence shown here is derived from an EMBL/GenBank/DDBJ whole genome shotgun (WGS) entry which is preliminary data.</text>
</comment>
<evidence type="ECO:0000313" key="1">
    <source>
        <dbReference type="EMBL" id="GAJ13331.1"/>
    </source>
</evidence>
<gene>
    <name evidence="1" type="ORF">S12H4_44128</name>
</gene>
<dbReference type="AlphaFoldDB" id="X1VFT2"/>
<evidence type="ECO:0008006" key="2">
    <source>
        <dbReference type="Google" id="ProtNLM"/>
    </source>
</evidence>
<feature type="non-terminal residue" evidence="1">
    <location>
        <position position="34"/>
    </location>
</feature>
<reference evidence="1" key="1">
    <citation type="journal article" date="2014" name="Front. Microbiol.">
        <title>High frequency of phylogenetically diverse reductive dehalogenase-homologous genes in deep subseafloor sedimentary metagenomes.</title>
        <authorList>
            <person name="Kawai M."/>
            <person name="Futagami T."/>
            <person name="Toyoda A."/>
            <person name="Takaki Y."/>
            <person name="Nishi S."/>
            <person name="Hori S."/>
            <person name="Arai W."/>
            <person name="Tsubouchi T."/>
            <person name="Morono Y."/>
            <person name="Uchiyama I."/>
            <person name="Ito T."/>
            <person name="Fujiyama A."/>
            <person name="Inagaki F."/>
            <person name="Takami H."/>
        </authorList>
    </citation>
    <scope>NUCLEOTIDE SEQUENCE</scope>
    <source>
        <strain evidence="1">Expedition CK06-06</strain>
    </source>
</reference>
<dbReference type="InterPro" id="IPR036873">
    <property type="entry name" value="Rhodanese-like_dom_sf"/>
</dbReference>